<reference evidence="1 2" key="1">
    <citation type="submission" date="2020-07" db="EMBL/GenBank/DDBJ databases">
        <authorList>
            <person name="Feng X."/>
        </authorList>
    </citation>
    <scope>NUCLEOTIDE SEQUENCE [LARGE SCALE GENOMIC DNA]</scope>
    <source>
        <strain evidence="1 2">JCM31066</strain>
    </source>
</reference>
<dbReference type="Proteomes" id="UP000546464">
    <property type="component" value="Unassembled WGS sequence"/>
</dbReference>
<organism evidence="1 2">
    <name type="scientific">Ruficoccus amylovorans</name>
    <dbReference type="NCBI Taxonomy" id="1804625"/>
    <lineage>
        <taxon>Bacteria</taxon>
        <taxon>Pseudomonadati</taxon>
        <taxon>Verrucomicrobiota</taxon>
        <taxon>Opitutia</taxon>
        <taxon>Puniceicoccales</taxon>
        <taxon>Cerasicoccaceae</taxon>
        <taxon>Ruficoccus</taxon>
    </lineage>
</organism>
<name>A0A842HCS3_9BACT</name>
<evidence type="ECO:0000313" key="1">
    <source>
        <dbReference type="EMBL" id="MBC2594263.1"/>
    </source>
</evidence>
<dbReference type="AlphaFoldDB" id="A0A842HCS3"/>
<comment type="caution">
    <text evidence="1">The sequence shown here is derived from an EMBL/GenBank/DDBJ whole genome shotgun (WGS) entry which is preliminary data.</text>
</comment>
<dbReference type="NCBIfam" id="NF047593">
    <property type="entry name" value="IS66_ISAeme5_TnpA"/>
    <property type="match status" value="1"/>
</dbReference>
<accession>A0A842HCS3</accession>
<protein>
    <recommendedName>
        <fullName evidence="3">Transposase</fullName>
    </recommendedName>
</protein>
<dbReference type="RefSeq" id="WP_185675244.1">
    <property type="nucleotide sequence ID" value="NZ_JACHVB010000020.1"/>
</dbReference>
<dbReference type="EMBL" id="JACHVB010000020">
    <property type="protein sequence ID" value="MBC2594263.1"/>
    <property type="molecule type" value="Genomic_DNA"/>
</dbReference>
<sequence length="89" mass="9532">MLASYDGSGLTRKGFARREGVAYNTLVYWLKQRRERSQAGGGGESKPLFDEVTVPTCAASLQEVCLPDGLVLRGGDAQSLAALVKALRC</sequence>
<gene>
    <name evidence="1" type="ORF">H5P28_08315</name>
</gene>
<keyword evidence="2" id="KW-1185">Reference proteome</keyword>
<proteinExistence type="predicted"/>
<evidence type="ECO:0008006" key="3">
    <source>
        <dbReference type="Google" id="ProtNLM"/>
    </source>
</evidence>
<evidence type="ECO:0000313" key="2">
    <source>
        <dbReference type="Proteomes" id="UP000546464"/>
    </source>
</evidence>